<dbReference type="RefSeq" id="WP_220194153.1">
    <property type="nucleotide sequence ID" value="NZ_BNJF01000001.1"/>
</dbReference>
<name>A0A8J3HWZ7_9CHLR</name>
<reference evidence="2" key="1">
    <citation type="submission" date="2020-10" db="EMBL/GenBank/DDBJ databases">
        <title>Taxonomic study of unclassified bacteria belonging to the class Ktedonobacteria.</title>
        <authorList>
            <person name="Yabe S."/>
            <person name="Wang C.M."/>
            <person name="Zheng Y."/>
            <person name="Sakai Y."/>
            <person name="Cavaletti L."/>
            <person name="Monciardini P."/>
            <person name="Donadio S."/>
        </authorList>
    </citation>
    <scope>NUCLEOTIDE SEQUENCE</scope>
    <source>
        <strain evidence="2">SOSP1-1</strain>
    </source>
</reference>
<evidence type="ECO:0008006" key="4">
    <source>
        <dbReference type="Google" id="ProtNLM"/>
    </source>
</evidence>
<comment type="caution">
    <text evidence="2">The sequence shown here is derived from an EMBL/GenBank/DDBJ whole genome shotgun (WGS) entry which is preliminary data.</text>
</comment>
<keyword evidence="1" id="KW-1133">Transmembrane helix</keyword>
<gene>
    <name evidence="2" type="ORF">KSX_29440</name>
</gene>
<evidence type="ECO:0000313" key="3">
    <source>
        <dbReference type="Proteomes" id="UP000612362"/>
    </source>
</evidence>
<dbReference type="EMBL" id="BNJF01000001">
    <property type="protein sequence ID" value="GHO44781.1"/>
    <property type="molecule type" value="Genomic_DNA"/>
</dbReference>
<feature type="transmembrane region" description="Helical" evidence="1">
    <location>
        <begin position="72"/>
        <end position="92"/>
    </location>
</feature>
<dbReference type="AlphaFoldDB" id="A0A8J3HWZ7"/>
<keyword evidence="1" id="KW-0812">Transmembrane</keyword>
<feature type="transmembrane region" description="Helical" evidence="1">
    <location>
        <begin position="14"/>
        <end position="34"/>
    </location>
</feature>
<accession>A0A8J3HWZ7</accession>
<organism evidence="2 3">
    <name type="scientific">Ktedonospora formicarum</name>
    <dbReference type="NCBI Taxonomy" id="2778364"/>
    <lineage>
        <taxon>Bacteria</taxon>
        <taxon>Bacillati</taxon>
        <taxon>Chloroflexota</taxon>
        <taxon>Ktedonobacteria</taxon>
        <taxon>Ktedonobacterales</taxon>
        <taxon>Ktedonobacteraceae</taxon>
        <taxon>Ktedonospora</taxon>
    </lineage>
</organism>
<evidence type="ECO:0000313" key="2">
    <source>
        <dbReference type="EMBL" id="GHO44781.1"/>
    </source>
</evidence>
<keyword evidence="1" id="KW-0472">Membrane</keyword>
<keyword evidence="3" id="KW-1185">Reference proteome</keyword>
<evidence type="ECO:0000256" key="1">
    <source>
        <dbReference type="SAM" id="Phobius"/>
    </source>
</evidence>
<proteinExistence type="predicted"/>
<dbReference type="Proteomes" id="UP000612362">
    <property type="component" value="Unassembled WGS sequence"/>
</dbReference>
<feature type="transmembrane region" description="Helical" evidence="1">
    <location>
        <begin position="46"/>
        <end position="66"/>
    </location>
</feature>
<sequence>MTAAIMLNVIFSNFWTWAFWIILGGLAGLVTELFMSDNSIGCAGNLFVGILGGILGGAVTAILGVLPETLFYTFLPALGSAFMLLFVAQFFAQAHDGSI</sequence>
<protein>
    <recommendedName>
        <fullName evidence="4">GlsB/YeaQ/YmgE family stress response membrane protein</fullName>
    </recommendedName>
</protein>